<feature type="compositionally biased region" description="Acidic residues" evidence="1">
    <location>
        <begin position="100"/>
        <end position="111"/>
    </location>
</feature>
<feature type="compositionally biased region" description="Low complexity" evidence="1">
    <location>
        <begin position="688"/>
        <end position="699"/>
    </location>
</feature>
<evidence type="ECO:0000313" key="3">
    <source>
        <dbReference type="Proteomes" id="UP000762676"/>
    </source>
</evidence>
<dbReference type="Proteomes" id="UP000762676">
    <property type="component" value="Unassembled WGS sequence"/>
</dbReference>
<keyword evidence="3" id="KW-1185">Reference proteome</keyword>
<feature type="region of interest" description="Disordered" evidence="1">
    <location>
        <begin position="1"/>
        <end position="121"/>
    </location>
</feature>
<dbReference type="EMBL" id="BMAT01013244">
    <property type="protein sequence ID" value="GFS08189.1"/>
    <property type="molecule type" value="Genomic_DNA"/>
</dbReference>
<protein>
    <submittedName>
        <fullName evidence="2">Uncharacterized protein</fullName>
    </submittedName>
</protein>
<feature type="compositionally biased region" description="Polar residues" evidence="1">
    <location>
        <begin position="448"/>
        <end position="466"/>
    </location>
</feature>
<evidence type="ECO:0000313" key="2">
    <source>
        <dbReference type="EMBL" id="GFS08189.1"/>
    </source>
</evidence>
<feature type="compositionally biased region" description="Polar residues" evidence="1">
    <location>
        <begin position="421"/>
        <end position="433"/>
    </location>
</feature>
<feature type="compositionally biased region" description="Low complexity" evidence="1">
    <location>
        <begin position="286"/>
        <end position="297"/>
    </location>
</feature>
<evidence type="ECO:0000256" key="1">
    <source>
        <dbReference type="SAM" id="MobiDB-lite"/>
    </source>
</evidence>
<feature type="compositionally biased region" description="Basic residues" evidence="1">
    <location>
        <begin position="392"/>
        <end position="402"/>
    </location>
</feature>
<feature type="compositionally biased region" description="Polar residues" evidence="1">
    <location>
        <begin position="533"/>
        <end position="545"/>
    </location>
</feature>
<comment type="caution">
    <text evidence="2">The sequence shown here is derived from an EMBL/GenBank/DDBJ whole genome shotgun (WGS) entry which is preliminary data.</text>
</comment>
<feature type="region of interest" description="Disordered" evidence="1">
    <location>
        <begin position="511"/>
        <end position="545"/>
    </location>
</feature>
<proteinExistence type="predicted"/>
<feature type="compositionally biased region" description="Basic and acidic residues" evidence="1">
    <location>
        <begin position="403"/>
        <end position="414"/>
    </location>
</feature>
<dbReference type="AlphaFoldDB" id="A0AAV4ICI8"/>
<feature type="compositionally biased region" description="Basic and acidic residues" evidence="1">
    <location>
        <begin position="56"/>
        <end position="65"/>
    </location>
</feature>
<gene>
    <name evidence="2" type="ORF">ElyMa_006587800</name>
</gene>
<feature type="compositionally biased region" description="Basic and acidic residues" evidence="1">
    <location>
        <begin position="434"/>
        <end position="447"/>
    </location>
</feature>
<sequence>MNAALGHIAEESSGDEEDIRDWNSVTGSSFYSRASHPSGNTGLAWKRSPGLVTRGKPSEEGVFRESEEENYNNDDKHSLRRTQSRSWRRGNGRGDRVESSSDDSEDFDDETAERRSVSSSQSQVPFEYFAHHLVKPAFVTSERYGNFNTLTARSGTMSQGVPRPHVRMIRSLPRPTKLSNGVTPLQHGTTLTMRRGLLSPDKIRDLDFAMSKSAGSFNNTDLGYEYSIYRDWSTAPGADFDRGQDVVSGYVEMDRRPISPIKDYSSSESGISDDGCESSPSKAGNSSFVRRGRGSSVPPTESVVRRKGGRNVRKRQGSSVDSAFRETDYSSYSSGKSVQSGAYQSIEIKTKETTEMQNNNSQETFAASKRQSRRRNKDTHITDRLPANIRSRGTRTGRRTGRMRKELPTEKDNVEQDDSDGGTTLITRFSSSETLDKISTEGIDTKTHTPGSNLKDSIYNTSSQRHSAPVIIYEDPEYKSDEGQVDLSATDSDDSQQDQCGFLQELLAAKQSMGSRSSRSVSRKSVAFADDPSTPNSNLNKSQGSISSNMTLADVLNASFADGTFKLRRAKSTPMGEGGTQESHSSKVDSNDAANVSGRRSSDVGFSTGAKTGPLTLPKPVVSGSMLRAKSTGKLPSQRSKSADNFLSGGNCTNNIKKLQDVLLQQPLPFGPIRRNPGGSEEIRKRSLSLGSGLSSEVISEVEEDFENKEKHREPNATQDASHQGKIGSSSNTEQNPSFNHYSEKKKNKKESFRWLLEIEVSEFRLIHRGHETNELND</sequence>
<feature type="compositionally biased region" description="Basic residues" evidence="1">
    <location>
        <begin position="305"/>
        <end position="316"/>
    </location>
</feature>
<feature type="region of interest" description="Disordered" evidence="1">
    <location>
        <begin position="569"/>
        <end position="646"/>
    </location>
</feature>
<feature type="compositionally biased region" description="Basic residues" evidence="1">
    <location>
        <begin position="78"/>
        <end position="91"/>
    </location>
</feature>
<feature type="compositionally biased region" description="Low complexity" evidence="1">
    <location>
        <begin position="515"/>
        <end position="526"/>
    </location>
</feature>
<reference evidence="2 3" key="1">
    <citation type="journal article" date="2021" name="Elife">
        <title>Chloroplast acquisition without the gene transfer in kleptoplastic sea slugs, Plakobranchus ocellatus.</title>
        <authorList>
            <person name="Maeda T."/>
            <person name="Takahashi S."/>
            <person name="Yoshida T."/>
            <person name="Shimamura S."/>
            <person name="Takaki Y."/>
            <person name="Nagai Y."/>
            <person name="Toyoda A."/>
            <person name="Suzuki Y."/>
            <person name="Arimoto A."/>
            <person name="Ishii H."/>
            <person name="Satoh N."/>
            <person name="Nishiyama T."/>
            <person name="Hasebe M."/>
            <person name="Maruyama T."/>
            <person name="Minagawa J."/>
            <person name="Obokata J."/>
            <person name="Shigenobu S."/>
        </authorList>
    </citation>
    <scope>NUCLEOTIDE SEQUENCE [LARGE SCALE GENOMIC DNA]</scope>
</reference>
<feature type="region of interest" description="Disordered" evidence="1">
    <location>
        <begin position="669"/>
        <end position="749"/>
    </location>
</feature>
<feature type="compositionally biased region" description="Low complexity" evidence="1">
    <location>
        <begin position="329"/>
        <end position="341"/>
    </location>
</feature>
<organism evidence="2 3">
    <name type="scientific">Elysia marginata</name>
    <dbReference type="NCBI Taxonomy" id="1093978"/>
    <lineage>
        <taxon>Eukaryota</taxon>
        <taxon>Metazoa</taxon>
        <taxon>Spiralia</taxon>
        <taxon>Lophotrochozoa</taxon>
        <taxon>Mollusca</taxon>
        <taxon>Gastropoda</taxon>
        <taxon>Heterobranchia</taxon>
        <taxon>Euthyneura</taxon>
        <taxon>Panpulmonata</taxon>
        <taxon>Sacoglossa</taxon>
        <taxon>Placobranchoidea</taxon>
        <taxon>Plakobranchidae</taxon>
        <taxon>Elysia</taxon>
    </lineage>
</organism>
<feature type="region of interest" description="Disordered" evidence="1">
    <location>
        <begin position="258"/>
        <end position="467"/>
    </location>
</feature>
<feature type="compositionally biased region" description="Polar residues" evidence="1">
    <location>
        <begin position="355"/>
        <end position="365"/>
    </location>
</feature>
<feature type="compositionally biased region" description="Polar residues" evidence="1">
    <location>
        <begin position="634"/>
        <end position="646"/>
    </location>
</feature>
<feature type="compositionally biased region" description="Polar residues" evidence="1">
    <location>
        <begin position="716"/>
        <end position="741"/>
    </location>
</feature>
<name>A0AAV4ICI8_9GAST</name>
<accession>A0AAV4ICI8</accession>
<feature type="compositionally biased region" description="Polar residues" evidence="1">
    <location>
        <begin position="23"/>
        <end position="41"/>
    </location>
</feature>